<dbReference type="Proteomes" id="UP000248272">
    <property type="component" value="Unassembled WGS sequence"/>
</dbReference>
<evidence type="ECO:0000256" key="1">
    <source>
        <dbReference type="ARBA" id="ARBA00023015"/>
    </source>
</evidence>
<evidence type="ECO:0000256" key="2">
    <source>
        <dbReference type="ARBA" id="ARBA00023125"/>
    </source>
</evidence>
<sequence>MTNNHLAATISPPPIAGIFCYISLQFPQRPSGLLILMSSSVPSSDFIPLIGQETEIFNWAKSHYRNHTFAKDEKVATRPGLLYFVESGAIRIVGKAQVNVIDQKFPRQPPIVDSEEVFLGFVGAGQPFEIVSQFPFQLQAQAHLDATELVWLYWEDLERWPQLRSAVMETFRHQYQRKLFWLSILGQKRSLDRLMGFLVLLLEEYGQPCVEGYYLPYPLTHAQIASAIGTTRVTVTRLIGKLRQQNSIFFKQDNLIGLPSLFLSQN</sequence>
<keyword evidence="1" id="KW-0805">Transcription regulation</keyword>
<reference evidence="5 6" key="1">
    <citation type="journal article" date="2018" name="Front. Microbiol.">
        <title>Adaptation of the Freshwater Bloom-Forming Cyanobacterium Microcystis aeruginosa to Brackish Water Is Driven by Recent Horizontal Transfer of Sucrose Genes.</title>
        <authorList>
            <person name="Tanabe Y."/>
            <person name="Hodoki Y."/>
            <person name="Sano T."/>
            <person name="Tada K."/>
            <person name="Watanabe M.M."/>
        </authorList>
    </citation>
    <scope>NUCLEOTIDE SEQUENCE [LARGE SCALE GENOMIC DNA]</scope>
    <source>
        <strain evidence="5 6">Sj</strain>
    </source>
</reference>
<dbReference type="EMBL" id="BDSG01000080">
    <property type="protein sequence ID" value="GBL11528.1"/>
    <property type="molecule type" value="Genomic_DNA"/>
</dbReference>
<dbReference type="InterPro" id="IPR012318">
    <property type="entry name" value="HTH_CRP"/>
</dbReference>
<dbReference type="PROSITE" id="PS51063">
    <property type="entry name" value="HTH_CRP_2"/>
    <property type="match status" value="1"/>
</dbReference>
<organism evidence="5 6">
    <name type="scientific">Microcystis aeruginosa Sj</name>
    <dbReference type="NCBI Taxonomy" id="1979544"/>
    <lineage>
        <taxon>Bacteria</taxon>
        <taxon>Bacillati</taxon>
        <taxon>Cyanobacteriota</taxon>
        <taxon>Cyanophyceae</taxon>
        <taxon>Oscillatoriophycideae</taxon>
        <taxon>Chroococcales</taxon>
        <taxon>Microcystaceae</taxon>
        <taxon>Microcystis</taxon>
    </lineage>
</organism>
<comment type="caution">
    <text evidence="5">The sequence shown here is derived from an EMBL/GenBank/DDBJ whole genome shotgun (WGS) entry which is preliminary data.</text>
</comment>
<name>A0A2Z6V097_MICAE</name>
<dbReference type="GO" id="GO:0003677">
    <property type="term" value="F:DNA binding"/>
    <property type="evidence" value="ECO:0007669"/>
    <property type="project" value="UniProtKB-KW"/>
</dbReference>
<dbReference type="InterPro" id="IPR036390">
    <property type="entry name" value="WH_DNA-bd_sf"/>
</dbReference>
<gene>
    <name evidence="5" type="primary">ntcA_2</name>
    <name evidence="5" type="ORF">MSj_03033</name>
</gene>
<dbReference type="PROSITE" id="PS00042">
    <property type="entry name" value="HTH_CRP_1"/>
    <property type="match status" value="1"/>
</dbReference>
<dbReference type="Pfam" id="PF13545">
    <property type="entry name" value="HTH_Crp_2"/>
    <property type="match status" value="1"/>
</dbReference>
<dbReference type="PRINTS" id="PR00034">
    <property type="entry name" value="HTHCRP"/>
</dbReference>
<protein>
    <submittedName>
        <fullName evidence="5">Global nitrogen regulator</fullName>
    </submittedName>
</protein>
<dbReference type="CDD" id="cd00092">
    <property type="entry name" value="HTH_CRP"/>
    <property type="match status" value="1"/>
</dbReference>
<evidence type="ECO:0000313" key="6">
    <source>
        <dbReference type="Proteomes" id="UP000248272"/>
    </source>
</evidence>
<keyword evidence="3" id="KW-0804">Transcription</keyword>
<dbReference type="SUPFAM" id="SSF46785">
    <property type="entry name" value="Winged helix' DNA-binding domain"/>
    <property type="match status" value="1"/>
</dbReference>
<dbReference type="AlphaFoldDB" id="A0A2Z6V097"/>
<dbReference type="SMART" id="SM00419">
    <property type="entry name" value="HTH_CRP"/>
    <property type="match status" value="1"/>
</dbReference>
<dbReference type="InterPro" id="IPR018490">
    <property type="entry name" value="cNMP-bd_dom_sf"/>
</dbReference>
<keyword evidence="2" id="KW-0238">DNA-binding</keyword>
<accession>A0A2Z6V097</accession>
<dbReference type="InterPro" id="IPR036388">
    <property type="entry name" value="WH-like_DNA-bd_sf"/>
</dbReference>
<evidence type="ECO:0000259" key="4">
    <source>
        <dbReference type="PROSITE" id="PS51063"/>
    </source>
</evidence>
<dbReference type="GO" id="GO:0003700">
    <property type="term" value="F:DNA-binding transcription factor activity"/>
    <property type="evidence" value="ECO:0007669"/>
    <property type="project" value="InterPro"/>
</dbReference>
<dbReference type="SUPFAM" id="SSF51206">
    <property type="entry name" value="cAMP-binding domain-like"/>
    <property type="match status" value="1"/>
</dbReference>
<evidence type="ECO:0000256" key="3">
    <source>
        <dbReference type="ARBA" id="ARBA00023163"/>
    </source>
</evidence>
<proteinExistence type="predicted"/>
<evidence type="ECO:0000313" key="5">
    <source>
        <dbReference type="EMBL" id="GBL11528.1"/>
    </source>
</evidence>
<dbReference type="InterPro" id="IPR018335">
    <property type="entry name" value="Tscrpt_reg_HTH_Crp-type_CS"/>
</dbReference>
<feature type="domain" description="HTH crp-type" evidence="4">
    <location>
        <begin position="188"/>
        <end position="262"/>
    </location>
</feature>
<dbReference type="Gene3D" id="1.10.10.10">
    <property type="entry name" value="Winged helix-like DNA-binding domain superfamily/Winged helix DNA-binding domain"/>
    <property type="match status" value="1"/>
</dbReference>